<organism evidence="1">
    <name type="scientific">uncultured Caudovirales phage</name>
    <dbReference type="NCBI Taxonomy" id="2100421"/>
    <lineage>
        <taxon>Viruses</taxon>
        <taxon>Duplodnaviria</taxon>
        <taxon>Heunggongvirae</taxon>
        <taxon>Uroviricota</taxon>
        <taxon>Caudoviricetes</taxon>
        <taxon>Peduoviridae</taxon>
        <taxon>Maltschvirus</taxon>
        <taxon>Maltschvirus maltsch</taxon>
    </lineage>
</organism>
<dbReference type="Pfam" id="PF23992">
    <property type="entry name" value="Pam3_gp32"/>
    <property type="match status" value="1"/>
</dbReference>
<reference evidence="1" key="1">
    <citation type="submission" date="2020-05" db="EMBL/GenBank/DDBJ databases">
        <authorList>
            <person name="Chiriac C."/>
            <person name="Salcher M."/>
            <person name="Ghai R."/>
            <person name="Kavagutti S V."/>
        </authorList>
    </citation>
    <scope>NUCLEOTIDE SEQUENCE</scope>
</reference>
<dbReference type="EMBL" id="LR797041">
    <property type="protein sequence ID" value="CAB4182492.1"/>
    <property type="molecule type" value="Genomic_DNA"/>
</dbReference>
<proteinExistence type="predicted"/>
<gene>
    <name evidence="1" type="ORF">UFOVP1090_16</name>
</gene>
<sequence length="101" mass="11552">MQRVFVIQEQKDKNLLPAEKFGEITVILCQRDLERGIDHCIDKLSTAMQDIDSRTDSLILVGKPLMIAIGFHIALHYGDGKVSALNWDPIHYKYIRETISL</sequence>
<protein>
    <submittedName>
        <fullName evidence="1">Uncharacterized protein</fullName>
    </submittedName>
</protein>
<dbReference type="InterPro" id="IPR057116">
    <property type="entry name" value="Pam3_gp32"/>
</dbReference>
<evidence type="ECO:0000313" key="1">
    <source>
        <dbReference type="EMBL" id="CAB4182492.1"/>
    </source>
</evidence>
<name>A0A6J5QG13_9CAUD</name>
<accession>A0A6J5QG13</accession>